<accession>A0A0K1NMU3</accession>
<protein>
    <submittedName>
        <fullName evidence="10">Biopolymer transporter ExbD</fullName>
    </submittedName>
</protein>
<dbReference type="PANTHER" id="PTHR30558">
    <property type="entry name" value="EXBD MEMBRANE COMPONENT OF PMF-DRIVEN MACROMOLECULE IMPORT SYSTEM"/>
    <property type="match status" value="1"/>
</dbReference>
<keyword evidence="7" id="KW-0813">Transport</keyword>
<reference evidence="9 11" key="1">
    <citation type="submission" date="2015-07" db="EMBL/GenBank/DDBJ databases">
        <authorList>
            <person name="Noorani M."/>
        </authorList>
    </citation>
    <scope>NUCLEOTIDE SEQUENCE [LARGE SCALE GENOMIC DNA]</scope>
    <source>
        <strain evidence="9 11">W1435</strain>
    </source>
</reference>
<evidence type="ECO:0000313" key="10">
    <source>
        <dbReference type="EMBL" id="QUB85997.1"/>
    </source>
</evidence>
<comment type="subcellular location">
    <subcellularLocation>
        <location evidence="1">Cell membrane</location>
        <topology evidence="1">Single-pass membrane protein</topology>
    </subcellularLocation>
    <subcellularLocation>
        <location evidence="7">Cell membrane</location>
        <topology evidence="7">Single-pass type II membrane protein</topology>
    </subcellularLocation>
</comment>
<dbReference type="EMBL" id="CP072369">
    <property type="protein sequence ID" value="QUB85997.1"/>
    <property type="molecule type" value="Genomic_DNA"/>
</dbReference>
<comment type="similarity">
    <text evidence="2 7">Belongs to the ExbD/TolR family.</text>
</comment>
<evidence type="ECO:0000256" key="5">
    <source>
        <dbReference type="ARBA" id="ARBA00022989"/>
    </source>
</evidence>
<evidence type="ECO:0000256" key="6">
    <source>
        <dbReference type="ARBA" id="ARBA00023136"/>
    </source>
</evidence>
<dbReference type="GO" id="GO:0015031">
    <property type="term" value="P:protein transport"/>
    <property type="evidence" value="ECO:0007669"/>
    <property type="project" value="UniProtKB-KW"/>
</dbReference>
<dbReference type="Proteomes" id="UP000060345">
    <property type="component" value="Chromosome 2"/>
</dbReference>
<dbReference type="PANTHER" id="PTHR30558:SF3">
    <property type="entry name" value="BIOPOLYMER TRANSPORT PROTEIN EXBD-RELATED"/>
    <property type="match status" value="1"/>
</dbReference>
<dbReference type="Pfam" id="PF02472">
    <property type="entry name" value="ExbD"/>
    <property type="match status" value="1"/>
</dbReference>
<evidence type="ECO:0000256" key="1">
    <source>
        <dbReference type="ARBA" id="ARBA00004162"/>
    </source>
</evidence>
<dbReference type="eggNOG" id="COG0848">
    <property type="taxonomic scope" value="Bacteria"/>
</dbReference>
<keyword evidence="12" id="KW-1185">Reference proteome</keyword>
<dbReference type="Proteomes" id="UP000682005">
    <property type="component" value="Chromosome 2"/>
</dbReference>
<dbReference type="AlphaFoldDB" id="A0A0K1NMU3"/>
<keyword evidence="4 7" id="KW-0812">Transmembrane</keyword>
<evidence type="ECO:0000313" key="12">
    <source>
        <dbReference type="Proteomes" id="UP000682005"/>
    </source>
</evidence>
<keyword evidence="3" id="KW-1003">Cell membrane</keyword>
<keyword evidence="5 8" id="KW-1133">Transmembrane helix</keyword>
<dbReference type="OrthoDB" id="9801500at2"/>
<evidence type="ECO:0000313" key="11">
    <source>
        <dbReference type="Proteomes" id="UP000060345"/>
    </source>
</evidence>
<gene>
    <name evidence="9" type="ORF">ADJ77_11400</name>
    <name evidence="10" type="ORF">J5A51_01660</name>
</gene>
<dbReference type="InterPro" id="IPR003400">
    <property type="entry name" value="ExbD"/>
</dbReference>
<sequence>MRFRRRDRRKVPGLNTTSTADISFMLLILFLVASSMDLDKGLSRQLPPVDKKNTPPAAVDSKRVVRLGIDAENKVMLDGKAVTLKEVRQRATQFIKTNGKGHIIQLQSDRKASYDTYLHVQNQLVAAYNTVRNQRSLALFGKTFEQCSHEQQVRIAEEVPMRISEVYTIASVDSTEKGGRE</sequence>
<evidence type="ECO:0000256" key="8">
    <source>
        <dbReference type="SAM" id="Phobius"/>
    </source>
</evidence>
<evidence type="ECO:0000256" key="3">
    <source>
        <dbReference type="ARBA" id="ARBA00022475"/>
    </source>
</evidence>
<dbReference type="GO" id="GO:0005886">
    <property type="term" value="C:plasma membrane"/>
    <property type="evidence" value="ECO:0007669"/>
    <property type="project" value="UniProtKB-SubCell"/>
</dbReference>
<keyword evidence="7" id="KW-0653">Protein transport</keyword>
<organism evidence="9 11">
    <name type="scientific">Prevotella fusca JCM 17724</name>
    <dbReference type="NCBI Taxonomy" id="1236517"/>
    <lineage>
        <taxon>Bacteria</taxon>
        <taxon>Pseudomonadati</taxon>
        <taxon>Bacteroidota</taxon>
        <taxon>Bacteroidia</taxon>
        <taxon>Bacteroidales</taxon>
        <taxon>Prevotellaceae</taxon>
        <taxon>Prevotella</taxon>
    </lineage>
</organism>
<keyword evidence="6 8" id="KW-0472">Membrane</keyword>
<evidence type="ECO:0000256" key="4">
    <source>
        <dbReference type="ARBA" id="ARBA00022692"/>
    </source>
</evidence>
<proteinExistence type="inferred from homology"/>
<name>A0A0K1NMU3_9BACT</name>
<dbReference type="GO" id="GO:0022857">
    <property type="term" value="F:transmembrane transporter activity"/>
    <property type="evidence" value="ECO:0007669"/>
    <property type="project" value="InterPro"/>
</dbReference>
<feature type="transmembrane region" description="Helical" evidence="8">
    <location>
        <begin position="12"/>
        <end position="33"/>
    </location>
</feature>
<dbReference type="EMBL" id="CP012075">
    <property type="protein sequence ID" value="AKU70365.1"/>
    <property type="molecule type" value="Genomic_DNA"/>
</dbReference>
<dbReference type="KEGG" id="pfus:ADJ77_11400"/>
<evidence type="ECO:0000313" key="9">
    <source>
        <dbReference type="EMBL" id="AKU70365.1"/>
    </source>
</evidence>
<evidence type="ECO:0000256" key="2">
    <source>
        <dbReference type="ARBA" id="ARBA00005811"/>
    </source>
</evidence>
<dbReference type="RefSeq" id="WP_025078844.1">
    <property type="nucleotide sequence ID" value="NZ_BAKO01000027.1"/>
</dbReference>
<evidence type="ECO:0000256" key="7">
    <source>
        <dbReference type="RuleBase" id="RU003879"/>
    </source>
</evidence>
<reference evidence="10 12" key="2">
    <citation type="submission" date="2021-03" db="EMBL/GenBank/DDBJ databases">
        <title>Human Oral Microbial Genomes.</title>
        <authorList>
            <person name="Johnston C.D."/>
            <person name="Chen T."/>
            <person name="Dewhirst F.E."/>
        </authorList>
    </citation>
    <scope>NUCLEOTIDE SEQUENCE [LARGE SCALE GENOMIC DNA]</scope>
    <source>
        <strain evidence="10 12">W1435</strain>
    </source>
</reference>
<dbReference type="STRING" id="1236517.ADJ77_11400"/>